<comment type="caution">
    <text evidence="1">The sequence shown here is derived from an EMBL/GenBank/DDBJ whole genome shotgun (WGS) entry which is preliminary data.</text>
</comment>
<dbReference type="InterPro" id="IPR007463">
    <property type="entry name" value="DUF507"/>
</dbReference>
<accession>A0A932I138</accession>
<dbReference type="Proteomes" id="UP000782312">
    <property type="component" value="Unassembled WGS sequence"/>
</dbReference>
<dbReference type="EMBL" id="JACPUR010000017">
    <property type="protein sequence ID" value="MBI3127461.1"/>
    <property type="molecule type" value="Genomic_DNA"/>
</dbReference>
<dbReference type="Pfam" id="PF04368">
    <property type="entry name" value="DUF507"/>
    <property type="match status" value="1"/>
</dbReference>
<name>A0A932I138_UNCTE</name>
<evidence type="ECO:0000313" key="2">
    <source>
        <dbReference type="Proteomes" id="UP000782312"/>
    </source>
</evidence>
<sequence length="93" mass="11128">MRLRKEMIERVSAKVVDRLVRRELVVEDADLEELRHRVARVIEADLAVEDRLNEEVKVLLRDHQDEMDKTNVDYSRLFTMVKTKLARERNLVL</sequence>
<organism evidence="1 2">
    <name type="scientific">Tectimicrobiota bacterium</name>
    <dbReference type="NCBI Taxonomy" id="2528274"/>
    <lineage>
        <taxon>Bacteria</taxon>
        <taxon>Pseudomonadati</taxon>
        <taxon>Nitrospinota/Tectimicrobiota group</taxon>
        <taxon>Candidatus Tectimicrobiota</taxon>
    </lineage>
</organism>
<protein>
    <submittedName>
        <fullName evidence="1">DUF507 family protein</fullName>
    </submittedName>
</protein>
<reference evidence="1" key="1">
    <citation type="submission" date="2020-07" db="EMBL/GenBank/DDBJ databases">
        <title>Huge and variable diversity of episymbiotic CPR bacteria and DPANN archaea in groundwater ecosystems.</title>
        <authorList>
            <person name="He C.Y."/>
            <person name="Keren R."/>
            <person name="Whittaker M."/>
            <person name="Farag I.F."/>
            <person name="Doudna J."/>
            <person name="Cate J.H.D."/>
            <person name="Banfield J.F."/>
        </authorList>
    </citation>
    <scope>NUCLEOTIDE SEQUENCE</scope>
    <source>
        <strain evidence="1">NC_groundwater_763_Ag_S-0.2um_68_21</strain>
    </source>
</reference>
<gene>
    <name evidence="1" type="ORF">HYZ11_07645</name>
</gene>
<evidence type="ECO:0000313" key="1">
    <source>
        <dbReference type="EMBL" id="MBI3127461.1"/>
    </source>
</evidence>
<proteinExistence type="predicted"/>
<dbReference type="AlphaFoldDB" id="A0A932I138"/>